<keyword evidence="5" id="KW-0677">Repeat</keyword>
<dbReference type="PANTHER" id="PTHR45631">
    <property type="entry name" value="OS07G0107800 PROTEIN-RELATED"/>
    <property type="match status" value="1"/>
</dbReference>
<dbReference type="Pfam" id="PF08263">
    <property type="entry name" value="LRRNT_2"/>
    <property type="match status" value="1"/>
</dbReference>
<evidence type="ECO:0000256" key="3">
    <source>
        <dbReference type="ARBA" id="ARBA00022692"/>
    </source>
</evidence>
<dbReference type="Proteomes" id="UP000230069">
    <property type="component" value="Unassembled WGS sequence"/>
</dbReference>
<dbReference type="SUPFAM" id="SSF52058">
    <property type="entry name" value="L domain-like"/>
    <property type="match status" value="1"/>
</dbReference>
<dbReference type="GO" id="GO:0016020">
    <property type="term" value="C:membrane"/>
    <property type="evidence" value="ECO:0007669"/>
    <property type="project" value="UniProtKB-SubCell"/>
</dbReference>
<reference evidence="11 12" key="1">
    <citation type="submission" date="2017-09" db="EMBL/GenBank/DDBJ databases">
        <title>WGS assembly of Aquilegia coerulea Goldsmith.</title>
        <authorList>
            <person name="Hodges S."/>
            <person name="Kramer E."/>
            <person name="Nordborg M."/>
            <person name="Tomkins J."/>
            <person name="Borevitz J."/>
            <person name="Derieg N."/>
            <person name="Yan J."/>
            <person name="Mihaltcheva S."/>
            <person name="Hayes R.D."/>
            <person name="Rokhsar D."/>
        </authorList>
    </citation>
    <scope>NUCLEOTIDE SEQUENCE [LARGE SCALE GENOMIC DNA]</scope>
    <source>
        <strain evidence="12">cv. Goldsmith</strain>
    </source>
</reference>
<dbReference type="InterPro" id="IPR032675">
    <property type="entry name" value="LRR_dom_sf"/>
</dbReference>
<feature type="domain" description="Leucine-rich repeat-containing N-terminal plant-type" evidence="9">
    <location>
        <begin position="363"/>
        <end position="400"/>
    </location>
</feature>
<dbReference type="Pfam" id="PF12819">
    <property type="entry name" value="Malectin_like"/>
    <property type="match status" value="1"/>
</dbReference>
<name>A0A2G5CHI2_AQUCA</name>
<keyword evidence="7" id="KW-0472">Membrane</keyword>
<evidence type="ECO:0000256" key="6">
    <source>
        <dbReference type="ARBA" id="ARBA00022989"/>
    </source>
</evidence>
<accession>A0A2G5CHI2</accession>
<keyword evidence="4 8" id="KW-0732">Signal</keyword>
<evidence type="ECO:0000313" key="11">
    <source>
        <dbReference type="EMBL" id="PIA30752.1"/>
    </source>
</evidence>
<evidence type="ECO:0000259" key="9">
    <source>
        <dbReference type="Pfam" id="PF08263"/>
    </source>
</evidence>
<dbReference type="EMBL" id="KZ305071">
    <property type="protein sequence ID" value="PIA30752.1"/>
    <property type="molecule type" value="Genomic_DNA"/>
</dbReference>
<keyword evidence="2" id="KW-0433">Leucine-rich repeat</keyword>
<dbReference type="FunCoup" id="A0A2G5CHI2">
    <property type="interactions" value="683"/>
</dbReference>
<keyword evidence="6" id="KW-1133">Transmembrane helix</keyword>
<evidence type="ECO:0008006" key="13">
    <source>
        <dbReference type="Google" id="ProtNLM"/>
    </source>
</evidence>
<evidence type="ECO:0000256" key="4">
    <source>
        <dbReference type="ARBA" id="ARBA00022729"/>
    </source>
</evidence>
<evidence type="ECO:0000256" key="1">
    <source>
        <dbReference type="ARBA" id="ARBA00004167"/>
    </source>
</evidence>
<protein>
    <recommendedName>
        <fullName evidence="13">Malectin-like domain-containing protein</fullName>
    </recommendedName>
</protein>
<feature type="chain" id="PRO_5013516564" description="Malectin-like domain-containing protein" evidence="8">
    <location>
        <begin position="22"/>
        <end position="517"/>
    </location>
</feature>
<dbReference type="OrthoDB" id="1394818at2759"/>
<dbReference type="Pfam" id="PF00560">
    <property type="entry name" value="LRR_1"/>
    <property type="match status" value="2"/>
</dbReference>
<comment type="subcellular location">
    <subcellularLocation>
        <location evidence="1">Membrane</location>
        <topology evidence="1">Single-pass membrane protein</topology>
    </subcellularLocation>
</comment>
<evidence type="ECO:0000313" key="12">
    <source>
        <dbReference type="Proteomes" id="UP000230069"/>
    </source>
</evidence>
<evidence type="ECO:0000256" key="2">
    <source>
        <dbReference type="ARBA" id="ARBA00022614"/>
    </source>
</evidence>
<evidence type="ECO:0000256" key="7">
    <source>
        <dbReference type="ARBA" id="ARBA00023136"/>
    </source>
</evidence>
<dbReference type="FunFam" id="3.80.10.10:FF:000129">
    <property type="entry name" value="Leucine-rich repeat receptor-like kinase"/>
    <property type="match status" value="1"/>
</dbReference>
<sequence length="517" mass="56917">MASLSLLSIFLFFSLISSSISQQPSPPKGLLIDCGATISSTIEDRIWQADTDYITTGTSKTLNASDLLPTLSTIRSFPLTKNPQKYCYNVPVFRKAKYLIRTSYYYGGINGRDLPPVFDQIVDGTIWSIVNTTEDYVKGFSSYYEGVFVAKGKTMSVCIGVNSYTDSDPFISALEFVILGDSVYNSTDFKTYGLSLIARNSFGYQGSLIKYPDDPFDRYWQPFGDNNSIIQSTRNMSVSGFWNLPPSKVFDTEMTSDKVAPMELQWPSVSLPNTIYYIALYFADNRNLVVGQSSVFNISLNGINYYHNLNVTPTGVAIFATRWPLSGVTKITLTPTAGSDVGPMINAGEIFNVLLLGGTTATRDVIALEKVRDSFQKPPLDWNGDPCLPRQYSWTGVTCSEGPRIRVVKLNMMSMGLSGSISDGIANLTALTDIFLGNNNLSGPIPDLSSLRRLQSLHLENNQFSGEIPRSLGTIVSLRELFIQNNNLTGQVPDNLTGKPGLNFTFSPGNHFSFPSP</sequence>
<evidence type="ECO:0000259" key="10">
    <source>
        <dbReference type="Pfam" id="PF12819"/>
    </source>
</evidence>
<dbReference type="InterPro" id="IPR001611">
    <property type="entry name" value="Leu-rich_rpt"/>
</dbReference>
<keyword evidence="12" id="KW-1185">Reference proteome</keyword>
<dbReference type="PANTHER" id="PTHR45631:SF3">
    <property type="entry name" value="OS05G0393100 PROTEIN"/>
    <property type="match status" value="1"/>
</dbReference>
<dbReference type="Gene3D" id="2.60.120.430">
    <property type="entry name" value="Galactose-binding lectin"/>
    <property type="match status" value="1"/>
</dbReference>
<dbReference type="EMBL" id="KZ305071">
    <property type="protein sequence ID" value="PIA30750.1"/>
    <property type="molecule type" value="Genomic_DNA"/>
</dbReference>
<feature type="signal peptide" evidence="8">
    <location>
        <begin position="1"/>
        <end position="21"/>
    </location>
</feature>
<evidence type="ECO:0000256" key="8">
    <source>
        <dbReference type="SAM" id="SignalP"/>
    </source>
</evidence>
<evidence type="ECO:0000256" key="5">
    <source>
        <dbReference type="ARBA" id="ARBA00022737"/>
    </source>
</evidence>
<keyword evidence="3" id="KW-0812">Transmembrane</keyword>
<organism evidence="11 12">
    <name type="scientific">Aquilegia coerulea</name>
    <name type="common">Rocky mountain columbine</name>
    <dbReference type="NCBI Taxonomy" id="218851"/>
    <lineage>
        <taxon>Eukaryota</taxon>
        <taxon>Viridiplantae</taxon>
        <taxon>Streptophyta</taxon>
        <taxon>Embryophyta</taxon>
        <taxon>Tracheophyta</taxon>
        <taxon>Spermatophyta</taxon>
        <taxon>Magnoliopsida</taxon>
        <taxon>Ranunculales</taxon>
        <taxon>Ranunculaceae</taxon>
        <taxon>Thalictroideae</taxon>
        <taxon>Aquilegia</taxon>
    </lineage>
</organism>
<dbReference type="InterPro" id="IPR013210">
    <property type="entry name" value="LRR_N_plant-typ"/>
</dbReference>
<dbReference type="InterPro" id="IPR024788">
    <property type="entry name" value="Malectin-like_Carb-bd_dom"/>
</dbReference>
<gene>
    <name evidence="11" type="ORF">AQUCO_05400091v1</name>
</gene>
<dbReference type="Gene3D" id="3.80.10.10">
    <property type="entry name" value="Ribonuclease Inhibitor"/>
    <property type="match status" value="1"/>
</dbReference>
<proteinExistence type="predicted"/>
<dbReference type="STRING" id="218851.A0A2G5CHI2"/>
<dbReference type="AlphaFoldDB" id="A0A2G5CHI2"/>
<feature type="domain" description="Malectin-like" evidence="10">
    <location>
        <begin position="32"/>
        <end position="353"/>
    </location>
</feature>